<evidence type="ECO:0000256" key="4">
    <source>
        <dbReference type="ARBA" id="ARBA00022691"/>
    </source>
</evidence>
<evidence type="ECO:0000256" key="1">
    <source>
        <dbReference type="ARBA" id="ARBA00006149"/>
    </source>
</evidence>
<protein>
    <submittedName>
        <fullName evidence="6">Methyltransferase</fullName>
    </submittedName>
</protein>
<dbReference type="PROSITE" id="PS00092">
    <property type="entry name" value="N6_MTASE"/>
    <property type="match status" value="1"/>
</dbReference>
<keyword evidence="2 6" id="KW-0489">Methyltransferase</keyword>
<dbReference type="GO" id="GO:0008168">
    <property type="term" value="F:methyltransferase activity"/>
    <property type="evidence" value="ECO:0007669"/>
    <property type="project" value="UniProtKB-KW"/>
</dbReference>
<proteinExistence type="inferred from homology"/>
<organism evidence="6 7">
    <name type="scientific">Nocardia amamiensis</name>
    <dbReference type="NCBI Taxonomy" id="404578"/>
    <lineage>
        <taxon>Bacteria</taxon>
        <taxon>Bacillati</taxon>
        <taxon>Actinomycetota</taxon>
        <taxon>Actinomycetes</taxon>
        <taxon>Mycobacteriales</taxon>
        <taxon>Nocardiaceae</taxon>
        <taxon>Nocardia</taxon>
    </lineage>
</organism>
<keyword evidence="4" id="KW-0949">S-adenosyl-L-methionine</keyword>
<dbReference type="InterPro" id="IPR007848">
    <property type="entry name" value="Small_mtfrase_dom"/>
</dbReference>
<accession>A0ABS0CXN2</accession>
<dbReference type="PANTHER" id="PTHR45875:SF1">
    <property type="entry name" value="METHYLTRANSFERASE N6AMT1"/>
    <property type="match status" value="1"/>
</dbReference>
<evidence type="ECO:0000259" key="5">
    <source>
        <dbReference type="Pfam" id="PF05175"/>
    </source>
</evidence>
<dbReference type="Proteomes" id="UP000702209">
    <property type="component" value="Unassembled WGS sequence"/>
</dbReference>
<dbReference type="PANTHER" id="PTHR45875">
    <property type="entry name" value="METHYLTRANSFERASE N6AMT1"/>
    <property type="match status" value="1"/>
</dbReference>
<comment type="caution">
    <text evidence="6">The sequence shown here is derived from an EMBL/GenBank/DDBJ whole genome shotgun (WGS) entry which is preliminary data.</text>
</comment>
<dbReference type="RefSeq" id="WP_195132633.1">
    <property type="nucleotide sequence ID" value="NZ_JADLQX010000026.1"/>
</dbReference>
<dbReference type="Gene3D" id="3.40.50.150">
    <property type="entry name" value="Vaccinia Virus protein VP39"/>
    <property type="match status" value="1"/>
</dbReference>
<feature type="domain" description="Methyltransferase small" evidence="5">
    <location>
        <begin position="15"/>
        <end position="105"/>
    </location>
</feature>
<dbReference type="GO" id="GO:0032259">
    <property type="term" value="P:methylation"/>
    <property type="evidence" value="ECO:0007669"/>
    <property type="project" value="UniProtKB-KW"/>
</dbReference>
<evidence type="ECO:0000256" key="2">
    <source>
        <dbReference type="ARBA" id="ARBA00022603"/>
    </source>
</evidence>
<dbReference type="Pfam" id="PF05175">
    <property type="entry name" value="MTS"/>
    <property type="match status" value="1"/>
</dbReference>
<gene>
    <name evidence="6" type="ORF">IU459_28030</name>
</gene>
<evidence type="ECO:0000256" key="3">
    <source>
        <dbReference type="ARBA" id="ARBA00022679"/>
    </source>
</evidence>
<dbReference type="InterPro" id="IPR029063">
    <property type="entry name" value="SAM-dependent_MTases_sf"/>
</dbReference>
<comment type="similarity">
    <text evidence="1">Belongs to the eukaryotic/archaeal PrmC-related family.</text>
</comment>
<name>A0ABS0CXN2_9NOCA</name>
<evidence type="ECO:0000313" key="7">
    <source>
        <dbReference type="Proteomes" id="UP000702209"/>
    </source>
</evidence>
<dbReference type="SUPFAM" id="SSF53335">
    <property type="entry name" value="S-adenosyl-L-methionine-dependent methyltransferases"/>
    <property type="match status" value="1"/>
</dbReference>
<dbReference type="InterPro" id="IPR002052">
    <property type="entry name" value="DNA_methylase_N6_adenine_CS"/>
</dbReference>
<dbReference type="NCBIfam" id="TIGR00537">
    <property type="entry name" value="hemK_rel_arch"/>
    <property type="match status" value="1"/>
</dbReference>
<evidence type="ECO:0000313" key="6">
    <source>
        <dbReference type="EMBL" id="MBF6301359.1"/>
    </source>
</evidence>
<keyword evidence="7" id="KW-1185">Reference proteome</keyword>
<sequence length="217" mass="23060">MLFRPPGVYRPQLDTWLLVRALSEAGVPRGAEALDVCTGTGALAVAAARAGAATVTAVDVSRAAVVSAWLNCRVRGIDVEVLRGDFAAVLGRRSFDLVVANPPYVPAPENAAYRGSARAWNAGARGRAVLDQLCTALPALLKPRGMALIVHSVLCDPDATLAQLRENELKAAIVARATVPFGPVLRRRADWLASAGLIEPGQRMEDLVVIRADRIRP</sequence>
<dbReference type="InterPro" id="IPR004557">
    <property type="entry name" value="PrmC-related"/>
</dbReference>
<dbReference type="InterPro" id="IPR052190">
    <property type="entry name" value="Euk-Arch_PrmC-MTase"/>
</dbReference>
<reference evidence="6 7" key="1">
    <citation type="submission" date="2020-10" db="EMBL/GenBank/DDBJ databases">
        <title>Identification of Nocardia species via Next-generation sequencing and recognition of intraspecies genetic diversity.</title>
        <authorList>
            <person name="Li P."/>
            <person name="Li P."/>
            <person name="Lu B."/>
        </authorList>
    </citation>
    <scope>NUCLEOTIDE SEQUENCE [LARGE SCALE GENOMIC DNA]</scope>
    <source>
        <strain evidence="6 7">BJ06-0157</strain>
    </source>
</reference>
<dbReference type="EMBL" id="JADLQX010000026">
    <property type="protein sequence ID" value="MBF6301359.1"/>
    <property type="molecule type" value="Genomic_DNA"/>
</dbReference>
<keyword evidence="3" id="KW-0808">Transferase</keyword>